<comment type="caution">
    <text evidence="2">The sequence shown here is derived from an EMBL/GenBank/DDBJ whole genome shotgun (WGS) entry which is preliminary data.</text>
</comment>
<gene>
    <name evidence="2" type="ORF">CR205_11945</name>
</gene>
<feature type="domain" description="N-acetyltransferase" evidence="1">
    <location>
        <begin position="7"/>
        <end position="172"/>
    </location>
</feature>
<dbReference type="InterPro" id="IPR016181">
    <property type="entry name" value="Acyl_CoA_acyltransferase"/>
</dbReference>
<dbReference type="Pfam" id="PF13302">
    <property type="entry name" value="Acetyltransf_3"/>
    <property type="match status" value="1"/>
</dbReference>
<evidence type="ECO:0000259" key="1">
    <source>
        <dbReference type="PROSITE" id="PS51186"/>
    </source>
</evidence>
<dbReference type="AlphaFoldDB" id="A0A2W0HS82"/>
<keyword evidence="2" id="KW-0808">Transferase</keyword>
<reference evidence="2 3" key="1">
    <citation type="submission" date="2017-10" db="EMBL/GenBank/DDBJ databases">
        <title>Bacillus sp. nov., a halophilic bacterium isolated from a Yangshapao Lake.</title>
        <authorList>
            <person name="Wang H."/>
        </authorList>
    </citation>
    <scope>NUCLEOTIDE SEQUENCE [LARGE SCALE GENOMIC DNA]</scope>
    <source>
        <strain evidence="2 3">YSP-3</strain>
    </source>
</reference>
<name>A0A2W0HS82_9BACI</name>
<dbReference type="EMBL" id="PDOF01000002">
    <property type="protein sequence ID" value="PYZ96428.1"/>
    <property type="molecule type" value="Genomic_DNA"/>
</dbReference>
<dbReference type="SUPFAM" id="SSF55729">
    <property type="entry name" value="Acyl-CoA N-acyltransferases (Nat)"/>
    <property type="match status" value="1"/>
</dbReference>
<dbReference type="Gene3D" id="3.40.630.30">
    <property type="match status" value="1"/>
</dbReference>
<dbReference type="GO" id="GO:0016747">
    <property type="term" value="F:acyltransferase activity, transferring groups other than amino-acyl groups"/>
    <property type="evidence" value="ECO:0007669"/>
    <property type="project" value="InterPro"/>
</dbReference>
<keyword evidence="3" id="KW-1185">Reference proteome</keyword>
<dbReference type="Proteomes" id="UP000248066">
    <property type="component" value="Unassembled WGS sequence"/>
</dbReference>
<protein>
    <submittedName>
        <fullName evidence="2">GNAT family N-acetyltransferase</fullName>
    </submittedName>
</protein>
<sequence>MFNTHRITLRKMTADDTELYHIWRNDPDVMQSTSPSLDLHTEEETKSFVKDVLLSSSSSKCYMIEDKETSQTIGITSLVQIDLGNRNAECIIDIGEKGYWGKGYGREALGLLLDYAFLELNLHRIALRVFSFNEKAISLYCSIGFTEEGISRESLFRNGQWHDIIQMGFLQNEYIAMKKEQR</sequence>
<accession>A0A2W0HS82</accession>
<organism evidence="2 3">
    <name type="scientific">Alteribacter lacisalsi</name>
    <dbReference type="NCBI Taxonomy" id="2045244"/>
    <lineage>
        <taxon>Bacteria</taxon>
        <taxon>Bacillati</taxon>
        <taxon>Bacillota</taxon>
        <taxon>Bacilli</taxon>
        <taxon>Bacillales</taxon>
        <taxon>Bacillaceae</taxon>
        <taxon>Alteribacter</taxon>
    </lineage>
</organism>
<evidence type="ECO:0000313" key="2">
    <source>
        <dbReference type="EMBL" id="PYZ96428.1"/>
    </source>
</evidence>
<dbReference type="PANTHER" id="PTHR43415:SF3">
    <property type="entry name" value="GNAT-FAMILY ACETYLTRANSFERASE"/>
    <property type="match status" value="1"/>
</dbReference>
<dbReference type="PROSITE" id="PS51186">
    <property type="entry name" value="GNAT"/>
    <property type="match status" value="1"/>
</dbReference>
<dbReference type="InterPro" id="IPR000182">
    <property type="entry name" value="GNAT_dom"/>
</dbReference>
<dbReference type="RefSeq" id="WP_110520108.1">
    <property type="nucleotide sequence ID" value="NZ_PDOF01000002.1"/>
</dbReference>
<evidence type="ECO:0000313" key="3">
    <source>
        <dbReference type="Proteomes" id="UP000248066"/>
    </source>
</evidence>
<proteinExistence type="predicted"/>
<dbReference type="OrthoDB" id="9795206at2"/>
<dbReference type="PANTHER" id="PTHR43415">
    <property type="entry name" value="SPERMIDINE N(1)-ACETYLTRANSFERASE"/>
    <property type="match status" value="1"/>
</dbReference>